<comment type="caution">
    <text evidence="2">The sequence shown here is derived from an EMBL/GenBank/DDBJ whole genome shotgun (WGS) entry which is preliminary data.</text>
</comment>
<protein>
    <submittedName>
        <fullName evidence="2">Uncharacterized protein</fullName>
    </submittedName>
</protein>
<reference evidence="2 3" key="1">
    <citation type="journal article" date="2023" name="Plants (Basel)">
        <title>Bridging the Gap: Combining Genomics and Transcriptomics Approaches to Understand Stylosanthes scabra, an Orphan Legume from the Brazilian Caatinga.</title>
        <authorList>
            <person name="Ferreira-Neto J.R.C."/>
            <person name="da Silva M.D."/>
            <person name="Binneck E."/>
            <person name="de Melo N.F."/>
            <person name="da Silva R.H."/>
            <person name="de Melo A.L.T.M."/>
            <person name="Pandolfi V."/>
            <person name="Bustamante F.O."/>
            <person name="Brasileiro-Vidal A.C."/>
            <person name="Benko-Iseppon A.M."/>
        </authorList>
    </citation>
    <scope>NUCLEOTIDE SEQUENCE [LARGE SCALE GENOMIC DNA]</scope>
    <source>
        <tissue evidence="2">Leaves</tissue>
    </source>
</reference>
<dbReference type="Proteomes" id="UP001341840">
    <property type="component" value="Unassembled WGS sequence"/>
</dbReference>
<feature type="compositionally biased region" description="Basic residues" evidence="1">
    <location>
        <begin position="1"/>
        <end position="16"/>
    </location>
</feature>
<name>A0ABU6YJ20_9FABA</name>
<sequence length="208" mass="24086">MSTWHTPKRSSLRHNSKATNNVEFRRRTHPYESPEVPWMPPSPFNNFNSPTFSSFNLDRWIRSSDQRLISFPSDQFGSVQTSLVCALVSKNHTRKSESQLSLTEYQRMKQVNYRLPIDSSMVDSNVLHEIPNDDDGSGVDPTMIDVFHSLSSKIVDVNGTLLTLTRVIIPLDFNEVEKGRVYRWVIDDEESDNVVITWYKAYSLMKIR</sequence>
<evidence type="ECO:0000313" key="3">
    <source>
        <dbReference type="Proteomes" id="UP001341840"/>
    </source>
</evidence>
<evidence type="ECO:0000313" key="2">
    <source>
        <dbReference type="EMBL" id="MED6209916.1"/>
    </source>
</evidence>
<organism evidence="2 3">
    <name type="scientific">Stylosanthes scabra</name>
    <dbReference type="NCBI Taxonomy" id="79078"/>
    <lineage>
        <taxon>Eukaryota</taxon>
        <taxon>Viridiplantae</taxon>
        <taxon>Streptophyta</taxon>
        <taxon>Embryophyta</taxon>
        <taxon>Tracheophyta</taxon>
        <taxon>Spermatophyta</taxon>
        <taxon>Magnoliopsida</taxon>
        <taxon>eudicotyledons</taxon>
        <taxon>Gunneridae</taxon>
        <taxon>Pentapetalae</taxon>
        <taxon>rosids</taxon>
        <taxon>fabids</taxon>
        <taxon>Fabales</taxon>
        <taxon>Fabaceae</taxon>
        <taxon>Papilionoideae</taxon>
        <taxon>50 kb inversion clade</taxon>
        <taxon>dalbergioids sensu lato</taxon>
        <taxon>Dalbergieae</taxon>
        <taxon>Pterocarpus clade</taxon>
        <taxon>Stylosanthes</taxon>
    </lineage>
</organism>
<gene>
    <name evidence="2" type="ORF">PIB30_059313</name>
</gene>
<accession>A0ABU6YJ20</accession>
<evidence type="ECO:0000256" key="1">
    <source>
        <dbReference type="SAM" id="MobiDB-lite"/>
    </source>
</evidence>
<proteinExistence type="predicted"/>
<feature type="region of interest" description="Disordered" evidence="1">
    <location>
        <begin position="1"/>
        <end position="26"/>
    </location>
</feature>
<dbReference type="EMBL" id="JASCZI010242164">
    <property type="protein sequence ID" value="MED6209916.1"/>
    <property type="molecule type" value="Genomic_DNA"/>
</dbReference>
<keyword evidence="3" id="KW-1185">Reference proteome</keyword>